<dbReference type="EMBL" id="CP053708">
    <property type="protein sequence ID" value="QKE91156.1"/>
    <property type="molecule type" value="Genomic_DNA"/>
</dbReference>
<keyword evidence="7 8" id="KW-0472">Membrane</keyword>
<evidence type="ECO:0000313" key="10">
    <source>
        <dbReference type="EMBL" id="QKE91156.1"/>
    </source>
</evidence>
<dbReference type="PROSITE" id="PS50850">
    <property type="entry name" value="MFS"/>
    <property type="match status" value="1"/>
</dbReference>
<dbReference type="SUPFAM" id="SSF103473">
    <property type="entry name" value="MFS general substrate transporter"/>
    <property type="match status" value="1"/>
</dbReference>
<keyword evidence="8" id="KW-0997">Cell inner membrane</keyword>
<dbReference type="InterPro" id="IPR020846">
    <property type="entry name" value="MFS_dom"/>
</dbReference>
<evidence type="ECO:0000256" key="4">
    <source>
        <dbReference type="ARBA" id="ARBA00022475"/>
    </source>
</evidence>
<feature type="transmembrane region" description="Helical" evidence="8">
    <location>
        <begin position="369"/>
        <end position="386"/>
    </location>
</feature>
<reference evidence="10 11" key="1">
    <citation type="journal article" date="2014" name="World J. Microbiol. Biotechnol.">
        <title>Biodiversity and physiological characteristics of Antarctic and Arctic lichens-associated bacteria.</title>
        <authorList>
            <person name="Lee Y.M."/>
            <person name="Kim E.H."/>
            <person name="Lee H.K."/>
            <person name="Hong S.G."/>
        </authorList>
    </citation>
    <scope>NUCLEOTIDE SEQUENCE [LARGE SCALE GENOMIC DNA]</scope>
    <source>
        <strain evidence="10 11">PAMC 26569</strain>
    </source>
</reference>
<dbReference type="GO" id="GO:0005886">
    <property type="term" value="C:plasma membrane"/>
    <property type="evidence" value="ECO:0007669"/>
    <property type="project" value="UniProtKB-SubCell"/>
</dbReference>
<feature type="transmembrane region" description="Helical" evidence="8">
    <location>
        <begin position="99"/>
        <end position="117"/>
    </location>
</feature>
<dbReference type="KEGG" id="lck:HN018_14870"/>
<dbReference type="AlphaFoldDB" id="A0A6M8HSA6"/>
<feature type="transmembrane region" description="Helical" evidence="8">
    <location>
        <begin position="239"/>
        <end position="258"/>
    </location>
</feature>
<dbReference type="Proteomes" id="UP000500767">
    <property type="component" value="Chromosome"/>
</dbReference>
<feature type="transmembrane region" description="Helical" evidence="8">
    <location>
        <begin position="305"/>
        <end position="331"/>
    </location>
</feature>
<feature type="transmembrane region" description="Helical" evidence="8">
    <location>
        <begin position="70"/>
        <end position="93"/>
    </location>
</feature>
<keyword evidence="5 8" id="KW-0812">Transmembrane</keyword>
<dbReference type="GO" id="GO:0042910">
    <property type="term" value="F:xenobiotic transmembrane transporter activity"/>
    <property type="evidence" value="ECO:0007669"/>
    <property type="project" value="InterPro"/>
</dbReference>
<keyword evidence="4" id="KW-1003">Cell membrane</keyword>
<feature type="transmembrane region" description="Helical" evidence="8">
    <location>
        <begin position="41"/>
        <end position="58"/>
    </location>
</feature>
<name>A0A6M8HSA6_9PROT</name>
<accession>A0A6M8HSA6</accession>
<dbReference type="Pfam" id="PF07690">
    <property type="entry name" value="MFS_1"/>
    <property type="match status" value="1"/>
</dbReference>
<organism evidence="10 11">
    <name type="scientific">Lichenicola cladoniae</name>
    <dbReference type="NCBI Taxonomy" id="1484109"/>
    <lineage>
        <taxon>Bacteria</taxon>
        <taxon>Pseudomonadati</taxon>
        <taxon>Pseudomonadota</taxon>
        <taxon>Alphaproteobacteria</taxon>
        <taxon>Acetobacterales</taxon>
        <taxon>Acetobacteraceae</taxon>
        <taxon>Lichenicola</taxon>
    </lineage>
</organism>
<comment type="caution">
    <text evidence="8">Lacks conserved residue(s) required for the propagation of feature annotation.</text>
</comment>
<feature type="transmembrane region" description="Helical" evidence="8">
    <location>
        <begin position="343"/>
        <end position="363"/>
    </location>
</feature>
<dbReference type="InterPro" id="IPR036259">
    <property type="entry name" value="MFS_trans_sf"/>
</dbReference>
<proteinExistence type="inferred from homology"/>
<dbReference type="RefSeq" id="WP_171833322.1">
    <property type="nucleotide sequence ID" value="NZ_CP053708.1"/>
</dbReference>
<feature type="domain" description="Major facilitator superfamily (MFS) profile" evidence="9">
    <location>
        <begin position="5"/>
        <end position="390"/>
    </location>
</feature>
<feature type="transmembrane region" description="Helical" evidence="8">
    <location>
        <begin position="129"/>
        <end position="153"/>
    </location>
</feature>
<dbReference type="PANTHER" id="PTHR23502">
    <property type="entry name" value="MAJOR FACILITATOR SUPERFAMILY"/>
    <property type="match status" value="1"/>
</dbReference>
<evidence type="ECO:0000259" key="9">
    <source>
        <dbReference type="PROSITE" id="PS50850"/>
    </source>
</evidence>
<evidence type="ECO:0000256" key="3">
    <source>
        <dbReference type="ARBA" id="ARBA00022448"/>
    </source>
</evidence>
<dbReference type="NCBIfam" id="TIGR00710">
    <property type="entry name" value="efflux_Bcr_CflA"/>
    <property type="match status" value="1"/>
</dbReference>
<dbReference type="PANTHER" id="PTHR23502:SF132">
    <property type="entry name" value="POLYAMINE TRANSPORTER 2-RELATED"/>
    <property type="match status" value="1"/>
</dbReference>
<protein>
    <recommendedName>
        <fullName evidence="8">Bcr/CflA family efflux transporter</fullName>
    </recommendedName>
</protein>
<dbReference type="CDD" id="cd17320">
    <property type="entry name" value="MFS_MdfA_MDR_like"/>
    <property type="match status" value="1"/>
</dbReference>
<evidence type="ECO:0000256" key="5">
    <source>
        <dbReference type="ARBA" id="ARBA00022692"/>
    </source>
</evidence>
<keyword evidence="11" id="KW-1185">Reference proteome</keyword>
<feature type="transmembrane region" description="Helical" evidence="8">
    <location>
        <begin position="278"/>
        <end position="299"/>
    </location>
</feature>
<keyword evidence="3 8" id="KW-0813">Transport</keyword>
<feature type="transmembrane region" description="Helical" evidence="8">
    <location>
        <begin position="159"/>
        <end position="179"/>
    </location>
</feature>
<keyword evidence="6 8" id="KW-1133">Transmembrane helix</keyword>
<evidence type="ECO:0000256" key="6">
    <source>
        <dbReference type="ARBA" id="ARBA00022989"/>
    </source>
</evidence>
<gene>
    <name evidence="10" type="ORF">HN018_14870</name>
</gene>
<evidence type="ECO:0000256" key="7">
    <source>
        <dbReference type="ARBA" id="ARBA00023136"/>
    </source>
</evidence>
<feature type="transmembrane region" description="Helical" evidence="8">
    <location>
        <begin position="208"/>
        <end position="227"/>
    </location>
</feature>
<evidence type="ECO:0000256" key="2">
    <source>
        <dbReference type="ARBA" id="ARBA00006236"/>
    </source>
</evidence>
<evidence type="ECO:0000256" key="1">
    <source>
        <dbReference type="ARBA" id="ARBA00004651"/>
    </source>
</evidence>
<dbReference type="InterPro" id="IPR011701">
    <property type="entry name" value="MFS"/>
</dbReference>
<dbReference type="InterPro" id="IPR004812">
    <property type="entry name" value="Efflux_drug-R_Bcr/CmlA"/>
</dbReference>
<comment type="subcellular location">
    <subcellularLocation>
        <location evidence="8">Cell inner membrane</location>
        <topology evidence="8">Multi-pass membrane protein</topology>
    </subcellularLocation>
    <subcellularLocation>
        <location evidence="1">Cell membrane</location>
        <topology evidence="1">Multi-pass membrane protein</topology>
    </subcellularLocation>
</comment>
<sequence length="396" mass="41767">MPVWLIILLGSLSAVGPLSTDMYLPAFPTLERSLGSGSGSAQITLAAWFVGLAVGQFTQGPASDRWGRKLPLLVGLAIYSIGSIGCAVSHDLWSFSACRFLAALGGSAGMVIPRAIVRDVATGTQGAKLMSQLTLVLGVVPVLAPSLGALVLTIASWRWIFWIATFYGLVSLTIVYLTLPDTLPRSMRLHLAPVEVLGRYISIFNERVFLTNTCICGFSSFVVFAYLSGTPIVFEEILHFTPTGFGLMFGINAFFYILGTQVNARIVGRVGVERMLGYGIASMTGAAILLTLMVLTGLAGPHGTIIAAAFPIMWVMASLGFLTPNAVVLALTAHARHAGSASALLGTLQFSFGALAGVVMGIFSNISMVPMALVILVGVLGANIAHRARHPEPLVD</sequence>
<evidence type="ECO:0000256" key="8">
    <source>
        <dbReference type="RuleBase" id="RU365088"/>
    </source>
</evidence>
<comment type="similarity">
    <text evidence="2 8">Belongs to the major facilitator superfamily. Bcr/CmlA family.</text>
</comment>
<dbReference type="GO" id="GO:1990961">
    <property type="term" value="P:xenobiotic detoxification by transmembrane export across the plasma membrane"/>
    <property type="evidence" value="ECO:0007669"/>
    <property type="project" value="InterPro"/>
</dbReference>
<evidence type="ECO:0000313" key="11">
    <source>
        <dbReference type="Proteomes" id="UP000500767"/>
    </source>
</evidence>
<dbReference type="Gene3D" id="1.20.1720.10">
    <property type="entry name" value="Multidrug resistance protein D"/>
    <property type="match status" value="1"/>
</dbReference>